<organism evidence="2 3">
    <name type="scientific">[Clostridium] aminophilum</name>
    <dbReference type="NCBI Taxonomy" id="1526"/>
    <lineage>
        <taxon>Bacteria</taxon>
        <taxon>Bacillati</taxon>
        <taxon>Bacillota</taxon>
        <taxon>Clostridia</taxon>
        <taxon>Lachnospirales</taxon>
        <taxon>Lachnospiraceae</taxon>
    </lineage>
</organism>
<dbReference type="Proteomes" id="UP000214760">
    <property type="component" value="Unassembled WGS sequence"/>
</dbReference>
<gene>
    <name evidence="2" type="ORF">SAMN02910262_02288</name>
</gene>
<dbReference type="InterPro" id="IPR028098">
    <property type="entry name" value="Glyco_trans_4-like_N"/>
</dbReference>
<dbReference type="CDD" id="cd03801">
    <property type="entry name" value="GT4_PimA-like"/>
    <property type="match status" value="1"/>
</dbReference>
<sequence length="423" mass="48337">MPQKRVLMLSSRIPYPLTAGFRIRIYNEAKYFRKAGWEVDLLCMGKKEDESAFRNELAKVFSHVYVIPMKLPEVVGNLLLNILNPDEPFQNALYKSRQLMATLEKVSGNYDLIVGNHIRTAGYLLELRHYLSERKKNVPDFILDYHDAISYNYRNAIIVSRGLKKIIYRVEYGRVLRCEKKVASALRKLVIVSPKDKEWLGTQGAETDHIHVIPVAVRDDILAPNIEPDQDTTVINEKAKESEKTAVMTEESICFLGKMSYQPNEDAVLWFADRVWPTIHKKWPKMRFYVMGIEPSERIRGLGAGDDHIIVTGFVENPFEQMTKCIANVVPIRNGAGVQNKVLESMLIGVPTIVSPIAAEGIDAQDGRDYLVAETPDQYIDHIEKLMSLPGYRSRIGAAGQKVIKENYLWSGLWKKWEELINE</sequence>
<protein>
    <submittedName>
        <fullName evidence="2">Glycosyltransferase involved in cell wall bisynthesis</fullName>
    </submittedName>
</protein>
<accession>A0A1I6K661</accession>
<feature type="domain" description="Glycosyltransferase subfamily 4-like N-terminal" evidence="1">
    <location>
        <begin position="24"/>
        <end position="217"/>
    </location>
</feature>
<reference evidence="2 3" key="1">
    <citation type="submission" date="2016-10" db="EMBL/GenBank/DDBJ databases">
        <authorList>
            <person name="de Groot N.N."/>
        </authorList>
    </citation>
    <scope>NUCLEOTIDE SEQUENCE [LARGE SCALE GENOMIC DNA]</scope>
    <source>
        <strain evidence="2 3">F</strain>
    </source>
</reference>
<keyword evidence="2" id="KW-0808">Transferase</keyword>
<dbReference type="GO" id="GO:0016757">
    <property type="term" value="F:glycosyltransferase activity"/>
    <property type="evidence" value="ECO:0007669"/>
    <property type="project" value="TreeGrafter"/>
</dbReference>
<dbReference type="AlphaFoldDB" id="A0A1I6K661"/>
<dbReference type="EMBL" id="FOZC01000015">
    <property type="protein sequence ID" value="SFR86686.1"/>
    <property type="molecule type" value="Genomic_DNA"/>
</dbReference>
<name>A0A1I6K661_9FIRM</name>
<dbReference type="Gene3D" id="3.40.50.2000">
    <property type="entry name" value="Glycogen Phosphorylase B"/>
    <property type="match status" value="2"/>
</dbReference>
<dbReference type="Pfam" id="PF13692">
    <property type="entry name" value="Glyco_trans_1_4"/>
    <property type="match status" value="1"/>
</dbReference>
<evidence type="ECO:0000259" key="1">
    <source>
        <dbReference type="Pfam" id="PF13439"/>
    </source>
</evidence>
<evidence type="ECO:0000313" key="3">
    <source>
        <dbReference type="Proteomes" id="UP000214760"/>
    </source>
</evidence>
<dbReference type="RefSeq" id="WP_031474488.1">
    <property type="nucleotide sequence ID" value="NZ_FOZC01000015.1"/>
</dbReference>
<proteinExistence type="predicted"/>
<dbReference type="PANTHER" id="PTHR12526:SF600">
    <property type="entry name" value="GLYCOSYL TRANSFERASE GROUP 1"/>
    <property type="match status" value="1"/>
</dbReference>
<dbReference type="PANTHER" id="PTHR12526">
    <property type="entry name" value="GLYCOSYLTRANSFERASE"/>
    <property type="match status" value="1"/>
</dbReference>
<dbReference type="Pfam" id="PF13439">
    <property type="entry name" value="Glyco_transf_4"/>
    <property type="match status" value="1"/>
</dbReference>
<dbReference type="SUPFAM" id="SSF53756">
    <property type="entry name" value="UDP-Glycosyltransferase/glycogen phosphorylase"/>
    <property type="match status" value="1"/>
</dbReference>
<evidence type="ECO:0000313" key="2">
    <source>
        <dbReference type="EMBL" id="SFR86686.1"/>
    </source>
</evidence>